<proteinExistence type="inferred from homology"/>
<dbReference type="PRINTS" id="PR00080">
    <property type="entry name" value="SDRFAMILY"/>
</dbReference>
<reference evidence="3" key="1">
    <citation type="submission" date="2020-05" db="EMBL/GenBank/DDBJ databases">
        <authorList>
            <person name="Chiriac C."/>
            <person name="Salcher M."/>
            <person name="Ghai R."/>
            <person name="Kavagutti S V."/>
        </authorList>
    </citation>
    <scope>NUCLEOTIDE SEQUENCE</scope>
</reference>
<dbReference type="PRINTS" id="PR00081">
    <property type="entry name" value="GDHRDH"/>
</dbReference>
<dbReference type="PANTHER" id="PTHR42760:SF133">
    <property type="entry name" value="3-OXOACYL-[ACYL-CARRIER-PROTEIN] REDUCTASE"/>
    <property type="match status" value="1"/>
</dbReference>
<comment type="similarity">
    <text evidence="1">Belongs to the short-chain dehydrogenases/reductases (SDR) family.</text>
</comment>
<evidence type="ECO:0000256" key="1">
    <source>
        <dbReference type="ARBA" id="ARBA00006484"/>
    </source>
</evidence>
<keyword evidence="2" id="KW-0560">Oxidoreductase</keyword>
<dbReference type="FunFam" id="3.40.50.720:FF:000084">
    <property type="entry name" value="Short-chain dehydrogenase reductase"/>
    <property type="match status" value="1"/>
</dbReference>
<dbReference type="InterPro" id="IPR002347">
    <property type="entry name" value="SDR_fam"/>
</dbReference>
<dbReference type="InterPro" id="IPR020904">
    <property type="entry name" value="Sc_DH/Rdtase_CS"/>
</dbReference>
<sequence length="267" mass="27155">MLQIDLNGRTALVTGAAGGIGRGIVATLVGAGATVVAADLDADAAASVAVDHPGSVVPLTMDVTDEAGVQAAIASLDGHADLPAPVSLLVNNAGIAGRTGMPFTRLDQSDWDLPWQVNVVGPFLVTAALVEQLAQTGGSVVNIASVSGRRGFTTSPPYSASKAAILNFTQGMATDLAPRGVRVNAVCPGMVLTPFYRQQRLAAAVNDPKLLEITDEEFFQDKASRLIPLGRGQQPADIAGAVAFLASDLASSVTGQALNVDGGLVMS</sequence>
<dbReference type="SUPFAM" id="SSF51735">
    <property type="entry name" value="NAD(P)-binding Rossmann-fold domains"/>
    <property type="match status" value="1"/>
</dbReference>
<dbReference type="GO" id="GO:0016616">
    <property type="term" value="F:oxidoreductase activity, acting on the CH-OH group of donors, NAD or NADP as acceptor"/>
    <property type="evidence" value="ECO:0007669"/>
    <property type="project" value="TreeGrafter"/>
</dbReference>
<gene>
    <name evidence="3" type="ORF">UFOPK3564_00732</name>
</gene>
<name>A0A6J7GJI6_9ZZZZ</name>
<dbReference type="Pfam" id="PF13561">
    <property type="entry name" value="adh_short_C2"/>
    <property type="match status" value="1"/>
</dbReference>
<dbReference type="EMBL" id="CAFBMK010000027">
    <property type="protein sequence ID" value="CAB4903539.1"/>
    <property type="molecule type" value="Genomic_DNA"/>
</dbReference>
<dbReference type="CDD" id="cd05233">
    <property type="entry name" value="SDR_c"/>
    <property type="match status" value="1"/>
</dbReference>
<evidence type="ECO:0000313" key="3">
    <source>
        <dbReference type="EMBL" id="CAB4903539.1"/>
    </source>
</evidence>
<accession>A0A6J7GJI6</accession>
<dbReference type="Gene3D" id="3.40.50.720">
    <property type="entry name" value="NAD(P)-binding Rossmann-like Domain"/>
    <property type="match status" value="1"/>
</dbReference>
<dbReference type="PROSITE" id="PS00061">
    <property type="entry name" value="ADH_SHORT"/>
    <property type="match status" value="1"/>
</dbReference>
<dbReference type="AlphaFoldDB" id="A0A6J7GJI6"/>
<evidence type="ECO:0000256" key="2">
    <source>
        <dbReference type="ARBA" id="ARBA00023002"/>
    </source>
</evidence>
<protein>
    <submittedName>
        <fullName evidence="3">Unannotated protein</fullName>
    </submittedName>
</protein>
<dbReference type="PANTHER" id="PTHR42760">
    <property type="entry name" value="SHORT-CHAIN DEHYDROGENASES/REDUCTASES FAMILY MEMBER"/>
    <property type="match status" value="1"/>
</dbReference>
<dbReference type="InterPro" id="IPR036291">
    <property type="entry name" value="NAD(P)-bd_dom_sf"/>
</dbReference>
<organism evidence="3">
    <name type="scientific">freshwater metagenome</name>
    <dbReference type="NCBI Taxonomy" id="449393"/>
    <lineage>
        <taxon>unclassified sequences</taxon>
        <taxon>metagenomes</taxon>
        <taxon>ecological metagenomes</taxon>
    </lineage>
</organism>